<evidence type="ECO:0000256" key="1">
    <source>
        <dbReference type="SAM" id="MobiDB-lite"/>
    </source>
</evidence>
<evidence type="ECO:0000313" key="4">
    <source>
        <dbReference type="EMBL" id="KAK9939392.1"/>
    </source>
</evidence>
<protein>
    <recommendedName>
        <fullName evidence="6">Nitrate regulatory gene2 protein-like</fullName>
    </recommendedName>
</protein>
<dbReference type="EMBL" id="JBEDUW010000003">
    <property type="protein sequence ID" value="KAK9939392.1"/>
    <property type="molecule type" value="Genomic_DNA"/>
</dbReference>
<feature type="region of interest" description="Disordered" evidence="1">
    <location>
        <begin position="265"/>
        <end position="317"/>
    </location>
</feature>
<feature type="domain" description="DUF632" evidence="2">
    <location>
        <begin position="329"/>
        <end position="671"/>
    </location>
</feature>
<dbReference type="Pfam" id="PF04782">
    <property type="entry name" value="DUF632"/>
    <property type="match status" value="1"/>
</dbReference>
<evidence type="ECO:0000259" key="3">
    <source>
        <dbReference type="Pfam" id="PF04783"/>
    </source>
</evidence>
<feature type="compositionally biased region" description="Acidic residues" evidence="1">
    <location>
        <begin position="216"/>
        <end position="225"/>
    </location>
</feature>
<feature type="compositionally biased region" description="Low complexity" evidence="1">
    <location>
        <begin position="266"/>
        <end position="279"/>
    </location>
</feature>
<reference evidence="4 5" key="1">
    <citation type="journal article" date="2023" name="G3 (Bethesda)">
        <title>A chromosome-length genome assembly and annotation of blackberry (Rubus argutus, cv. 'Hillquist').</title>
        <authorList>
            <person name="Bruna T."/>
            <person name="Aryal R."/>
            <person name="Dudchenko O."/>
            <person name="Sargent D.J."/>
            <person name="Mead D."/>
            <person name="Buti M."/>
            <person name="Cavallini A."/>
            <person name="Hytonen T."/>
            <person name="Andres J."/>
            <person name="Pham M."/>
            <person name="Weisz D."/>
            <person name="Mascagni F."/>
            <person name="Usai G."/>
            <person name="Natali L."/>
            <person name="Bassil N."/>
            <person name="Fernandez G.E."/>
            <person name="Lomsadze A."/>
            <person name="Armour M."/>
            <person name="Olukolu B."/>
            <person name="Poorten T."/>
            <person name="Britton C."/>
            <person name="Davik J."/>
            <person name="Ashrafi H."/>
            <person name="Aiden E.L."/>
            <person name="Borodovsky M."/>
            <person name="Worthington M."/>
        </authorList>
    </citation>
    <scope>NUCLEOTIDE SEQUENCE [LARGE SCALE GENOMIC DNA]</scope>
    <source>
        <strain evidence="4">PI 553951</strain>
    </source>
</reference>
<feature type="compositionally biased region" description="Acidic residues" evidence="1">
    <location>
        <begin position="236"/>
        <end position="245"/>
    </location>
</feature>
<keyword evidence="5" id="KW-1185">Reference proteome</keyword>
<comment type="caution">
    <text evidence="4">The sequence shown here is derived from an EMBL/GenBank/DDBJ whole genome shotgun (WGS) entry which is preliminary data.</text>
</comment>
<dbReference type="Proteomes" id="UP001457282">
    <property type="component" value="Unassembled WGS sequence"/>
</dbReference>
<dbReference type="AlphaFoldDB" id="A0AAW1XV73"/>
<feature type="compositionally biased region" description="Low complexity" evidence="1">
    <location>
        <begin position="139"/>
        <end position="155"/>
    </location>
</feature>
<dbReference type="InterPro" id="IPR006868">
    <property type="entry name" value="DUF630"/>
</dbReference>
<sequence>MGASNSKVEEDKALQLCRERRKFVKQALDGRCSLAAAHVMYIQSLKSTGTALRKFVEPGAPIESSLYTSTSATPEPLLQIEKSLSQFSFSSPSVSQRIDATENFSPSSSPPNSTLFHANHMKFRGSFSKKVEEKPPIPVTATVTSSSTPQTTTPRSTEKTETSPFGDSSLPPETPPWDYFGIFHPIDHQFSSQDGKGMDQGFESTDDIRQLREEEGIPDLEDEEEKASFHGREESQDSEDEFDEPATDTLVRSFENFNRVHDRVEASAVPAEESATSETKSLNGEKSNSPDLSPSRATSSVVARETDSNTTTVKEDGMESKVVPKDLVLSMKDVEFLFIKAFESGREIPKMLEANKLHFRPIFQPKESRSFSATFLKACFSCGEDPSQVQEEPPQTAMKYLTWHRTTSSRSSSSRNLLGANSKDDIENLAGNLFDNFCMISGSHASTLDRLYAWERKLYDEVKASEMVRRDYDLKCKILRQLESQGESSQKVDKTRAVVKDLHSRIRVAIHRIDSISKRIEELRDRELQPQLEELIQGLSRMWGVMLECHKLQFLIISVANNNGNTKISVHSESHRQIALYLEDELSNLSSSFNKWIGAQKSYLQSINGWLLKCVSIAEKSSKKKRRQQPENPLRHCGPPIYATCGVWFDKLETLPANEVTESIKILEAEIASFVPRQEKKEGKDAIQSGVTSWKADNGSDSAVNMLRDEVSQPWTSNFDRFQTSLVGFVGKLNKFAESSVEMYAEVQEAIQRSKTNYDHFKSKSVAV</sequence>
<evidence type="ECO:0000313" key="5">
    <source>
        <dbReference type="Proteomes" id="UP001457282"/>
    </source>
</evidence>
<dbReference type="Pfam" id="PF04783">
    <property type="entry name" value="DUF630"/>
    <property type="match status" value="1"/>
</dbReference>
<dbReference type="PANTHER" id="PTHR21450:SF6">
    <property type="entry name" value="EXPRESSED PROTEIN"/>
    <property type="match status" value="1"/>
</dbReference>
<dbReference type="InterPro" id="IPR006867">
    <property type="entry name" value="DUF632"/>
</dbReference>
<feature type="compositionally biased region" description="Polar residues" evidence="1">
    <location>
        <begin position="280"/>
        <end position="301"/>
    </location>
</feature>
<accession>A0AAW1XV73</accession>
<feature type="compositionally biased region" description="Basic and acidic residues" evidence="1">
    <location>
        <begin position="206"/>
        <end position="215"/>
    </location>
</feature>
<proteinExistence type="predicted"/>
<gene>
    <name evidence="4" type="ORF">M0R45_016088</name>
</gene>
<feature type="domain" description="DUF630" evidence="3">
    <location>
        <begin position="1"/>
        <end position="57"/>
    </location>
</feature>
<feature type="compositionally biased region" description="Basic and acidic residues" evidence="1">
    <location>
        <begin position="226"/>
        <end position="235"/>
    </location>
</feature>
<evidence type="ECO:0008006" key="6">
    <source>
        <dbReference type="Google" id="ProtNLM"/>
    </source>
</evidence>
<name>A0AAW1XV73_RUBAR</name>
<feature type="region of interest" description="Disordered" evidence="1">
    <location>
        <begin position="128"/>
        <end position="245"/>
    </location>
</feature>
<dbReference type="PANTHER" id="PTHR21450">
    <property type="entry name" value="PROTEIN ALTERED PHOSPHATE STARVATION RESPONSE 1"/>
    <property type="match status" value="1"/>
</dbReference>
<evidence type="ECO:0000259" key="2">
    <source>
        <dbReference type="Pfam" id="PF04782"/>
    </source>
</evidence>
<organism evidence="4 5">
    <name type="scientific">Rubus argutus</name>
    <name type="common">Southern blackberry</name>
    <dbReference type="NCBI Taxonomy" id="59490"/>
    <lineage>
        <taxon>Eukaryota</taxon>
        <taxon>Viridiplantae</taxon>
        <taxon>Streptophyta</taxon>
        <taxon>Embryophyta</taxon>
        <taxon>Tracheophyta</taxon>
        <taxon>Spermatophyta</taxon>
        <taxon>Magnoliopsida</taxon>
        <taxon>eudicotyledons</taxon>
        <taxon>Gunneridae</taxon>
        <taxon>Pentapetalae</taxon>
        <taxon>rosids</taxon>
        <taxon>fabids</taxon>
        <taxon>Rosales</taxon>
        <taxon>Rosaceae</taxon>
        <taxon>Rosoideae</taxon>
        <taxon>Rosoideae incertae sedis</taxon>
        <taxon>Rubus</taxon>
    </lineage>
</organism>